<feature type="compositionally biased region" description="Basic and acidic residues" evidence="2">
    <location>
        <begin position="226"/>
        <end position="244"/>
    </location>
</feature>
<name>A0A9W6XMK5_9STRA</name>
<reference evidence="3" key="1">
    <citation type="submission" date="2023-04" db="EMBL/GenBank/DDBJ databases">
        <title>Phytophthora fragariaefolia NBRC 109709.</title>
        <authorList>
            <person name="Ichikawa N."/>
            <person name="Sato H."/>
            <person name="Tonouchi N."/>
        </authorList>
    </citation>
    <scope>NUCLEOTIDE SEQUENCE</scope>
    <source>
        <strain evidence="3">NBRC 109709</strain>
    </source>
</reference>
<evidence type="ECO:0000256" key="2">
    <source>
        <dbReference type="SAM" id="MobiDB-lite"/>
    </source>
</evidence>
<organism evidence="3 4">
    <name type="scientific">Phytophthora fragariaefolia</name>
    <dbReference type="NCBI Taxonomy" id="1490495"/>
    <lineage>
        <taxon>Eukaryota</taxon>
        <taxon>Sar</taxon>
        <taxon>Stramenopiles</taxon>
        <taxon>Oomycota</taxon>
        <taxon>Peronosporomycetes</taxon>
        <taxon>Peronosporales</taxon>
        <taxon>Peronosporaceae</taxon>
        <taxon>Phytophthora</taxon>
    </lineage>
</organism>
<dbReference type="PANTHER" id="PTHR31742:SF1">
    <property type="entry name" value="RPA-INTERACTING PROTEIN"/>
    <property type="match status" value="1"/>
</dbReference>
<keyword evidence="1" id="KW-0175">Coiled coil</keyword>
<evidence type="ECO:0000313" key="4">
    <source>
        <dbReference type="Proteomes" id="UP001165121"/>
    </source>
</evidence>
<dbReference type="AlphaFoldDB" id="A0A9W6XMK5"/>
<feature type="region of interest" description="Disordered" evidence="2">
    <location>
        <begin position="166"/>
        <end position="267"/>
    </location>
</feature>
<evidence type="ECO:0000256" key="1">
    <source>
        <dbReference type="SAM" id="Coils"/>
    </source>
</evidence>
<dbReference type="EMBL" id="BSXT01001333">
    <property type="protein sequence ID" value="GMF41391.1"/>
    <property type="molecule type" value="Genomic_DNA"/>
</dbReference>
<dbReference type="Proteomes" id="UP001165121">
    <property type="component" value="Unassembled WGS sequence"/>
</dbReference>
<evidence type="ECO:0000313" key="3">
    <source>
        <dbReference type="EMBL" id="GMF41391.1"/>
    </source>
</evidence>
<dbReference type="GO" id="GO:0006606">
    <property type="term" value="P:protein import into nucleus"/>
    <property type="evidence" value="ECO:0007669"/>
    <property type="project" value="TreeGrafter"/>
</dbReference>
<proteinExistence type="predicted"/>
<keyword evidence="4" id="KW-1185">Reference proteome</keyword>
<protein>
    <submittedName>
        <fullName evidence="3">Unnamed protein product</fullName>
    </submittedName>
</protein>
<comment type="caution">
    <text evidence="3">The sequence shown here is derived from an EMBL/GenBank/DDBJ whole genome shotgun (WGS) entry which is preliminary data.</text>
</comment>
<accession>A0A9W6XMK5</accession>
<gene>
    <name evidence="3" type="ORF">Pfra01_001308200</name>
</gene>
<feature type="coiled-coil region" evidence="1">
    <location>
        <begin position="44"/>
        <end position="71"/>
    </location>
</feature>
<dbReference type="OrthoDB" id="120472at2759"/>
<dbReference type="InterPro" id="IPR028156">
    <property type="entry name" value="RIP"/>
</dbReference>
<dbReference type="PANTHER" id="PTHR31742">
    <property type="entry name" value="RPA-INTERACTING PROTEIN RPAIN"/>
    <property type="match status" value="1"/>
</dbReference>
<sequence length="267" mass="29360">MQRLVEQQQASLSAGASVDDLLLLGRLGESDYMDIVHALEDALRHELEDEEEEQELRMAEHMADLEDAELEAMLAGLDLDGQQPQQLQQTPRQDVALLDDFSQDAISVLCPSCKAGYLREHADDAAALPFVSCGCGFTFRVKYVFHSVLEDFQDRIVNAFMAHRHERADEEEPEQPRREQPPDGPEGADVAERGHGPHDGGGGDHPGAVDAPLELHALDVGQVDGQVRRDADVDARADQRHLEEASAATPRVSDLLPQVPRSARPTV</sequence>
<dbReference type="GO" id="GO:0005634">
    <property type="term" value="C:nucleus"/>
    <property type="evidence" value="ECO:0007669"/>
    <property type="project" value="TreeGrafter"/>
</dbReference>
<feature type="compositionally biased region" description="Basic and acidic residues" evidence="2">
    <location>
        <begin position="190"/>
        <end position="202"/>
    </location>
</feature>